<dbReference type="AlphaFoldDB" id="A0A8H9FY14"/>
<evidence type="ECO:0000313" key="1">
    <source>
        <dbReference type="EMBL" id="GGE17629.1"/>
    </source>
</evidence>
<proteinExistence type="predicted"/>
<dbReference type="Proteomes" id="UP000614460">
    <property type="component" value="Unassembled WGS sequence"/>
</dbReference>
<dbReference type="RefSeq" id="WP_182498343.1">
    <property type="nucleotide sequence ID" value="NZ_BMKM01000003.1"/>
</dbReference>
<gene>
    <name evidence="1" type="ORF">GCM10011516_14190</name>
</gene>
<comment type="caution">
    <text evidence="1">The sequence shown here is derived from an EMBL/GenBank/DDBJ whole genome shotgun (WGS) entry which is preliminary data.</text>
</comment>
<protein>
    <submittedName>
        <fullName evidence="1">Uncharacterized protein</fullName>
    </submittedName>
</protein>
<accession>A0A8H9FY14</accession>
<keyword evidence="2" id="KW-1185">Reference proteome</keyword>
<reference evidence="1" key="2">
    <citation type="submission" date="2020-09" db="EMBL/GenBank/DDBJ databases">
        <authorList>
            <person name="Sun Q."/>
            <person name="Zhou Y."/>
        </authorList>
    </citation>
    <scope>NUCLEOTIDE SEQUENCE</scope>
    <source>
        <strain evidence="1">CGMCC 1.15966</strain>
    </source>
</reference>
<sequence length="167" mass="20015">MIEEYCAYMREPIAINYRKNSLTITEIYGDGCVRYKPDFLVRKFSNAKATLIEIKNSNSRNNKIVIEKQRAAENYKKVKNKDWAYIILDETEIKLKPEKQAIYDKIIEEYPEIKAKISYLKYIYKNDPIKRKNIEGRRYPYFNLQNLEDNDYKTFLFKGILPESKNN</sequence>
<name>A0A8H9FY14_9SPHI</name>
<dbReference type="EMBL" id="BMKM01000003">
    <property type="protein sequence ID" value="GGE17629.1"/>
    <property type="molecule type" value="Genomic_DNA"/>
</dbReference>
<evidence type="ECO:0000313" key="2">
    <source>
        <dbReference type="Proteomes" id="UP000614460"/>
    </source>
</evidence>
<organism evidence="1 2">
    <name type="scientific">Sphingobacterium cellulitidis</name>
    <dbReference type="NCBI Taxonomy" id="1768011"/>
    <lineage>
        <taxon>Bacteria</taxon>
        <taxon>Pseudomonadati</taxon>
        <taxon>Bacteroidota</taxon>
        <taxon>Sphingobacteriia</taxon>
        <taxon>Sphingobacteriales</taxon>
        <taxon>Sphingobacteriaceae</taxon>
        <taxon>Sphingobacterium</taxon>
    </lineage>
</organism>
<reference evidence="1" key="1">
    <citation type="journal article" date="2014" name="Int. J. Syst. Evol. Microbiol.">
        <title>Complete genome sequence of Corynebacterium casei LMG S-19264T (=DSM 44701T), isolated from a smear-ripened cheese.</title>
        <authorList>
            <consortium name="US DOE Joint Genome Institute (JGI-PGF)"/>
            <person name="Walter F."/>
            <person name="Albersmeier A."/>
            <person name="Kalinowski J."/>
            <person name="Ruckert C."/>
        </authorList>
    </citation>
    <scope>NUCLEOTIDE SEQUENCE</scope>
    <source>
        <strain evidence="1">CGMCC 1.15966</strain>
    </source>
</reference>